<dbReference type="STRING" id="686832.A0A0C3BVB4"/>
<accession>A0A0C3BVB4</accession>
<reference evidence="2" key="2">
    <citation type="submission" date="2015-01" db="EMBL/GenBank/DDBJ databases">
        <title>Evolutionary Origins and Diversification of the Mycorrhizal Mutualists.</title>
        <authorList>
            <consortium name="DOE Joint Genome Institute"/>
            <consortium name="Mycorrhizal Genomics Consortium"/>
            <person name="Kohler A."/>
            <person name="Kuo A."/>
            <person name="Nagy L.G."/>
            <person name="Floudas D."/>
            <person name="Copeland A."/>
            <person name="Barry K.W."/>
            <person name="Cichocki N."/>
            <person name="Veneault-Fourrey C."/>
            <person name="LaButti K."/>
            <person name="Lindquist E.A."/>
            <person name="Lipzen A."/>
            <person name="Lundell T."/>
            <person name="Morin E."/>
            <person name="Murat C."/>
            <person name="Riley R."/>
            <person name="Ohm R."/>
            <person name="Sun H."/>
            <person name="Tunlid A."/>
            <person name="Henrissat B."/>
            <person name="Grigoriev I.V."/>
            <person name="Hibbett D.S."/>
            <person name="Martin F."/>
        </authorList>
    </citation>
    <scope>NUCLEOTIDE SEQUENCE [LARGE SCALE GENOMIC DNA]</scope>
    <source>
        <strain evidence="2">h7</strain>
    </source>
</reference>
<keyword evidence="2" id="KW-1185">Reference proteome</keyword>
<organism evidence="1 2">
    <name type="scientific">Hebeloma cylindrosporum</name>
    <dbReference type="NCBI Taxonomy" id="76867"/>
    <lineage>
        <taxon>Eukaryota</taxon>
        <taxon>Fungi</taxon>
        <taxon>Dikarya</taxon>
        <taxon>Basidiomycota</taxon>
        <taxon>Agaricomycotina</taxon>
        <taxon>Agaricomycetes</taxon>
        <taxon>Agaricomycetidae</taxon>
        <taxon>Agaricales</taxon>
        <taxon>Agaricineae</taxon>
        <taxon>Hymenogastraceae</taxon>
        <taxon>Hebeloma</taxon>
    </lineage>
</organism>
<dbReference type="Gene3D" id="3.90.1410.10">
    <property type="entry name" value="set domain protein methyltransferase, domain 1"/>
    <property type="match status" value="1"/>
</dbReference>
<protein>
    <submittedName>
        <fullName evidence="1">Uncharacterized protein</fullName>
    </submittedName>
</protein>
<reference evidence="1 2" key="1">
    <citation type="submission" date="2014-04" db="EMBL/GenBank/DDBJ databases">
        <authorList>
            <consortium name="DOE Joint Genome Institute"/>
            <person name="Kuo A."/>
            <person name="Gay G."/>
            <person name="Dore J."/>
            <person name="Kohler A."/>
            <person name="Nagy L.G."/>
            <person name="Floudas D."/>
            <person name="Copeland A."/>
            <person name="Barry K.W."/>
            <person name="Cichocki N."/>
            <person name="Veneault-Fourrey C."/>
            <person name="LaButti K."/>
            <person name="Lindquist E.A."/>
            <person name="Lipzen A."/>
            <person name="Lundell T."/>
            <person name="Morin E."/>
            <person name="Murat C."/>
            <person name="Sun H."/>
            <person name="Tunlid A."/>
            <person name="Henrissat B."/>
            <person name="Grigoriev I.V."/>
            <person name="Hibbett D.S."/>
            <person name="Martin F."/>
            <person name="Nordberg H.P."/>
            <person name="Cantor M.N."/>
            <person name="Hua S.X."/>
        </authorList>
    </citation>
    <scope>NUCLEOTIDE SEQUENCE [LARGE SCALE GENOMIC DNA]</scope>
    <source>
        <strain evidence="2">h7</strain>
    </source>
</reference>
<evidence type="ECO:0000313" key="2">
    <source>
        <dbReference type="Proteomes" id="UP000053424"/>
    </source>
</evidence>
<dbReference type="EMBL" id="KN831823">
    <property type="protein sequence ID" value="KIM35326.1"/>
    <property type="molecule type" value="Genomic_DNA"/>
</dbReference>
<sequence>MPGAQDENHDLYYEMVSNSGIPPRSEIFNTYGEDLTNAQLLTQYGFILDINENDRLGWTLDEIIQIISPGEFAEGIRRRVVDILPQISEDHPLYGTSPLTYYELLGVDFLCLNDEGMVSHPLWTVLFVLASRRNFTLAAEVDALGYLPLVLDLLLKLEYSDDDEIHGVDRNDDDEHSSVPWQILLDIARQVMILCRSRRESSGLPDSSTHELSDVLEVGRRSMT</sequence>
<dbReference type="AlphaFoldDB" id="A0A0C3BVB4"/>
<dbReference type="Proteomes" id="UP000053424">
    <property type="component" value="Unassembled WGS sequence"/>
</dbReference>
<dbReference type="SUPFAM" id="SSF82199">
    <property type="entry name" value="SET domain"/>
    <property type="match status" value="1"/>
</dbReference>
<dbReference type="OrthoDB" id="441812at2759"/>
<evidence type="ECO:0000313" key="1">
    <source>
        <dbReference type="EMBL" id="KIM35326.1"/>
    </source>
</evidence>
<gene>
    <name evidence="1" type="ORF">M413DRAFT_350567</name>
</gene>
<proteinExistence type="predicted"/>
<name>A0A0C3BVB4_HEBCY</name>
<dbReference type="InterPro" id="IPR046341">
    <property type="entry name" value="SET_dom_sf"/>
</dbReference>
<dbReference type="HOGENOM" id="CLU_1235166_0_0_1"/>